<dbReference type="Proteomes" id="UP001374579">
    <property type="component" value="Unassembled WGS sequence"/>
</dbReference>
<reference evidence="2 3" key="1">
    <citation type="submission" date="2024-02" db="EMBL/GenBank/DDBJ databases">
        <title>Chromosome-scale genome assembly of the rough periwinkle Littorina saxatilis.</title>
        <authorList>
            <person name="De Jode A."/>
            <person name="Faria R."/>
            <person name="Formenti G."/>
            <person name="Sims Y."/>
            <person name="Smith T.P."/>
            <person name="Tracey A."/>
            <person name="Wood J.M.D."/>
            <person name="Zagrodzka Z.B."/>
            <person name="Johannesson K."/>
            <person name="Butlin R.K."/>
            <person name="Leder E.H."/>
        </authorList>
    </citation>
    <scope>NUCLEOTIDE SEQUENCE [LARGE SCALE GENOMIC DNA]</scope>
    <source>
        <strain evidence="2">Snail1</strain>
        <tissue evidence="2">Muscle</tissue>
    </source>
</reference>
<feature type="signal peptide" evidence="1">
    <location>
        <begin position="1"/>
        <end position="22"/>
    </location>
</feature>
<gene>
    <name evidence="2" type="ORF">V1264_007118</name>
</gene>
<evidence type="ECO:0000313" key="3">
    <source>
        <dbReference type="Proteomes" id="UP001374579"/>
    </source>
</evidence>
<keyword evidence="3" id="KW-1185">Reference proteome</keyword>
<keyword evidence="1" id="KW-0732">Signal</keyword>
<proteinExistence type="predicted"/>
<comment type="caution">
    <text evidence="2">The sequence shown here is derived from an EMBL/GenBank/DDBJ whole genome shotgun (WGS) entry which is preliminary data.</text>
</comment>
<organism evidence="2 3">
    <name type="scientific">Littorina saxatilis</name>
    <dbReference type="NCBI Taxonomy" id="31220"/>
    <lineage>
        <taxon>Eukaryota</taxon>
        <taxon>Metazoa</taxon>
        <taxon>Spiralia</taxon>
        <taxon>Lophotrochozoa</taxon>
        <taxon>Mollusca</taxon>
        <taxon>Gastropoda</taxon>
        <taxon>Caenogastropoda</taxon>
        <taxon>Littorinimorpha</taxon>
        <taxon>Littorinoidea</taxon>
        <taxon>Littorinidae</taxon>
        <taxon>Littorina</taxon>
    </lineage>
</organism>
<dbReference type="EMBL" id="JBAMIC010000019">
    <property type="protein sequence ID" value="KAK7093348.1"/>
    <property type="molecule type" value="Genomic_DNA"/>
</dbReference>
<evidence type="ECO:0000313" key="2">
    <source>
        <dbReference type="EMBL" id="KAK7093348.1"/>
    </source>
</evidence>
<evidence type="ECO:0000256" key="1">
    <source>
        <dbReference type="SAM" id="SignalP"/>
    </source>
</evidence>
<protein>
    <submittedName>
        <fullName evidence="2">Uncharacterized protein</fullName>
    </submittedName>
</protein>
<feature type="chain" id="PRO_5043037504" evidence="1">
    <location>
        <begin position="23"/>
        <end position="68"/>
    </location>
</feature>
<sequence>MSLMMRWVLLACVLVFLAPVQGAVPREEEDNKCPPGFNGRQLIMKQVCQWLQDSGVDTGRYCFCILRA</sequence>
<dbReference type="AlphaFoldDB" id="A0AAN9G2V3"/>
<name>A0AAN9G2V3_9CAEN</name>
<accession>A0AAN9G2V3</accession>